<reference evidence="7 8" key="2">
    <citation type="submission" date="2020-05" db="EMBL/GenBank/DDBJ databases">
        <title>Draft genome sequence of Desulfovibrio sp. strainFSS-1.</title>
        <authorList>
            <person name="Shimoshige H."/>
            <person name="Kobayashi H."/>
            <person name="Maekawa T."/>
        </authorList>
    </citation>
    <scope>NUCLEOTIDE SEQUENCE [LARGE SCALE GENOMIC DNA]</scope>
    <source>
        <strain evidence="7 8">SIID29052-01</strain>
    </source>
</reference>
<keyword evidence="5" id="KW-0029">Amino-acid transport</keyword>
<dbReference type="InterPro" id="IPR003439">
    <property type="entry name" value="ABC_transporter-like_ATP-bd"/>
</dbReference>
<dbReference type="InterPro" id="IPR052156">
    <property type="entry name" value="BCAA_Transport_ATP-bd_LivF"/>
</dbReference>
<dbReference type="InterPro" id="IPR027417">
    <property type="entry name" value="P-loop_NTPase"/>
</dbReference>
<proteinExistence type="inferred from homology"/>
<keyword evidence="3" id="KW-0547">Nucleotide-binding</keyword>
<dbReference type="GO" id="GO:0005524">
    <property type="term" value="F:ATP binding"/>
    <property type="evidence" value="ECO:0007669"/>
    <property type="project" value="UniProtKB-KW"/>
</dbReference>
<dbReference type="PANTHER" id="PTHR43820">
    <property type="entry name" value="HIGH-AFFINITY BRANCHED-CHAIN AMINO ACID TRANSPORT ATP-BINDING PROTEIN LIVF"/>
    <property type="match status" value="1"/>
</dbReference>
<keyword evidence="8" id="KW-1185">Reference proteome</keyword>
<comment type="caution">
    <text evidence="7">The sequence shown here is derived from an EMBL/GenBank/DDBJ whole genome shotgun (WGS) entry which is preliminary data.</text>
</comment>
<evidence type="ECO:0000259" key="6">
    <source>
        <dbReference type="PROSITE" id="PS50893"/>
    </source>
</evidence>
<dbReference type="EMBL" id="BLTE01000004">
    <property type="protein sequence ID" value="GFK93434.1"/>
    <property type="molecule type" value="Genomic_DNA"/>
</dbReference>
<protein>
    <submittedName>
        <fullName evidence="7">High-affinity branched-chain amino acid transport ATP-binding protein LivF</fullName>
    </submittedName>
</protein>
<dbReference type="InterPro" id="IPR003593">
    <property type="entry name" value="AAA+_ATPase"/>
</dbReference>
<feature type="domain" description="ABC transporter" evidence="6">
    <location>
        <begin position="5"/>
        <end position="234"/>
    </location>
</feature>
<organism evidence="7 8">
    <name type="scientific">Fundidesulfovibrio magnetotacticus</name>
    <dbReference type="NCBI Taxonomy" id="2730080"/>
    <lineage>
        <taxon>Bacteria</taxon>
        <taxon>Pseudomonadati</taxon>
        <taxon>Thermodesulfobacteriota</taxon>
        <taxon>Desulfovibrionia</taxon>
        <taxon>Desulfovibrionales</taxon>
        <taxon>Desulfovibrionaceae</taxon>
        <taxon>Fundidesulfovibrio</taxon>
    </lineage>
</organism>
<dbReference type="Gene3D" id="3.40.50.300">
    <property type="entry name" value="P-loop containing nucleotide triphosphate hydrolases"/>
    <property type="match status" value="1"/>
</dbReference>
<evidence type="ECO:0000256" key="3">
    <source>
        <dbReference type="ARBA" id="ARBA00022741"/>
    </source>
</evidence>
<dbReference type="GO" id="GO:0015807">
    <property type="term" value="P:L-amino acid transport"/>
    <property type="evidence" value="ECO:0007669"/>
    <property type="project" value="TreeGrafter"/>
</dbReference>
<accession>A0A6V8LNZ4</accession>
<evidence type="ECO:0000313" key="8">
    <source>
        <dbReference type="Proteomes" id="UP000494245"/>
    </source>
</evidence>
<evidence type="ECO:0000256" key="1">
    <source>
        <dbReference type="ARBA" id="ARBA00005417"/>
    </source>
</evidence>
<dbReference type="Proteomes" id="UP000494245">
    <property type="component" value="Unassembled WGS sequence"/>
</dbReference>
<name>A0A6V8LNZ4_9BACT</name>
<dbReference type="InterPro" id="IPR017871">
    <property type="entry name" value="ABC_transporter-like_CS"/>
</dbReference>
<dbReference type="PROSITE" id="PS50893">
    <property type="entry name" value="ABC_TRANSPORTER_2"/>
    <property type="match status" value="1"/>
</dbReference>
<dbReference type="SUPFAM" id="SSF52540">
    <property type="entry name" value="P-loop containing nucleoside triphosphate hydrolases"/>
    <property type="match status" value="1"/>
</dbReference>
<evidence type="ECO:0000313" key="7">
    <source>
        <dbReference type="EMBL" id="GFK93434.1"/>
    </source>
</evidence>
<sequence length="234" mass="25767">MNTILSAGGLNTYYGRSHILFDMGLEVRQGETVCLVGRNGAGKTTTFRSLMNLSPPKSGRVEFLGRNCSGLPPYRMARLGLGFVPEDRRILGPFTVRENLEMGVIAERKGRWNLKTVLECFPTLARMLERMGGSLSGGEQQMLTIGRALMGNPEVLILDEPTEGLSPVIVGELKELVLRLKREGTTILLSEQNIRFALAVSDRVAVMDKGRSVYTGTVEAFRSDEAVQSRYLAV</sequence>
<dbReference type="RefSeq" id="WP_173082450.1">
    <property type="nucleotide sequence ID" value="NZ_BLTE01000004.1"/>
</dbReference>
<reference evidence="7 8" key="1">
    <citation type="submission" date="2020-04" db="EMBL/GenBank/DDBJ databases">
        <authorList>
            <consortium name="Desulfovibrio sp. FSS-1 genome sequencing consortium"/>
            <person name="Shimoshige H."/>
            <person name="Kobayashi H."/>
            <person name="Maekawa T."/>
        </authorList>
    </citation>
    <scope>NUCLEOTIDE SEQUENCE [LARGE SCALE GENOMIC DNA]</scope>
    <source>
        <strain evidence="7 8">SIID29052-01</strain>
    </source>
</reference>
<dbReference type="GO" id="GO:0016887">
    <property type="term" value="F:ATP hydrolysis activity"/>
    <property type="evidence" value="ECO:0007669"/>
    <property type="project" value="InterPro"/>
</dbReference>
<dbReference type="PROSITE" id="PS00211">
    <property type="entry name" value="ABC_TRANSPORTER_1"/>
    <property type="match status" value="1"/>
</dbReference>
<evidence type="ECO:0000256" key="2">
    <source>
        <dbReference type="ARBA" id="ARBA00022448"/>
    </source>
</evidence>
<dbReference type="Pfam" id="PF00005">
    <property type="entry name" value="ABC_tran"/>
    <property type="match status" value="1"/>
</dbReference>
<dbReference type="PANTHER" id="PTHR43820:SF2">
    <property type="entry name" value="ABC TRANSPORTER ATP-BINDING PROTEIN"/>
    <property type="match status" value="1"/>
</dbReference>
<evidence type="ECO:0000256" key="5">
    <source>
        <dbReference type="ARBA" id="ARBA00022970"/>
    </source>
</evidence>
<dbReference type="CDD" id="cd03224">
    <property type="entry name" value="ABC_TM1139_LivF_branched"/>
    <property type="match status" value="1"/>
</dbReference>
<gene>
    <name evidence="7" type="primary">livF_4</name>
    <name evidence="7" type="ORF">NNJEOMEG_01266</name>
</gene>
<keyword evidence="2" id="KW-0813">Transport</keyword>
<keyword evidence="4 7" id="KW-0067">ATP-binding</keyword>
<dbReference type="SMART" id="SM00382">
    <property type="entry name" value="AAA"/>
    <property type="match status" value="1"/>
</dbReference>
<evidence type="ECO:0000256" key="4">
    <source>
        <dbReference type="ARBA" id="ARBA00022840"/>
    </source>
</evidence>
<comment type="similarity">
    <text evidence="1">Belongs to the ABC transporter superfamily.</text>
</comment>
<dbReference type="GO" id="GO:0015658">
    <property type="term" value="F:branched-chain amino acid transmembrane transporter activity"/>
    <property type="evidence" value="ECO:0007669"/>
    <property type="project" value="TreeGrafter"/>
</dbReference>
<dbReference type="AlphaFoldDB" id="A0A6V8LNZ4"/>